<dbReference type="InterPro" id="IPR042517">
    <property type="entry name" value="Glyco_hydro_64_N_2"/>
</dbReference>
<evidence type="ECO:0000313" key="8">
    <source>
        <dbReference type="Proteomes" id="UP000318833"/>
    </source>
</evidence>
<proteinExistence type="inferred from homology"/>
<dbReference type="EMBL" id="VLNR01000006">
    <property type="protein sequence ID" value="TSE10559.1"/>
    <property type="molecule type" value="Genomic_DNA"/>
</dbReference>
<evidence type="ECO:0000259" key="6">
    <source>
        <dbReference type="PROSITE" id="PS52006"/>
    </source>
</evidence>
<keyword evidence="8" id="KW-1185">Reference proteome</keyword>
<dbReference type="AlphaFoldDB" id="A0A554VQ05"/>
<dbReference type="PANTHER" id="PTHR38165:SF1">
    <property type="entry name" value="GLUCANASE B"/>
    <property type="match status" value="1"/>
</dbReference>
<evidence type="ECO:0000259" key="5">
    <source>
        <dbReference type="PROSITE" id="PS51175"/>
    </source>
</evidence>
<comment type="caution">
    <text evidence="7">The sequence shown here is derived from an EMBL/GenBank/DDBJ whole genome shotgun (WGS) entry which is preliminary data.</text>
</comment>
<dbReference type="InterPro" id="IPR001064">
    <property type="entry name" value="Beta/gamma_crystallin"/>
</dbReference>
<feature type="domain" description="GH64" evidence="6">
    <location>
        <begin position="33"/>
        <end position="406"/>
    </location>
</feature>
<dbReference type="PANTHER" id="PTHR38165">
    <property type="match status" value="1"/>
</dbReference>
<dbReference type="Proteomes" id="UP000318833">
    <property type="component" value="Unassembled WGS sequence"/>
</dbReference>
<dbReference type="SUPFAM" id="SSF49785">
    <property type="entry name" value="Galactose-binding domain-like"/>
    <property type="match status" value="1"/>
</dbReference>
<dbReference type="RefSeq" id="WP_143915597.1">
    <property type="nucleotide sequence ID" value="NZ_CANMWY010000007.1"/>
</dbReference>
<keyword evidence="2" id="KW-0732">Signal</keyword>
<accession>A0A554VQ05</accession>
<dbReference type="CDD" id="cd04080">
    <property type="entry name" value="CBM6_cellulase-like"/>
    <property type="match status" value="1"/>
</dbReference>
<dbReference type="NCBIfam" id="TIGR04183">
    <property type="entry name" value="Por_Secre_tail"/>
    <property type="match status" value="1"/>
</dbReference>
<dbReference type="PROSITE" id="PS52006">
    <property type="entry name" value="GH64"/>
    <property type="match status" value="1"/>
</dbReference>
<feature type="domain" description="CBM6" evidence="5">
    <location>
        <begin position="513"/>
        <end position="633"/>
    </location>
</feature>
<reference evidence="7 8" key="1">
    <citation type="submission" date="2019-07" db="EMBL/GenBank/DDBJ databases">
        <title>The draft genome sequence of Aquimarina algiphila M91.</title>
        <authorList>
            <person name="Meng X."/>
        </authorList>
    </citation>
    <scope>NUCLEOTIDE SEQUENCE [LARGE SCALE GENOMIC DNA]</scope>
    <source>
        <strain evidence="7 8">M91</strain>
    </source>
</reference>
<dbReference type="SUPFAM" id="SSF49695">
    <property type="entry name" value="gamma-Crystallin-like"/>
    <property type="match status" value="1"/>
</dbReference>
<evidence type="ECO:0000256" key="2">
    <source>
        <dbReference type="ARBA" id="ARBA00022729"/>
    </source>
</evidence>
<dbReference type="Gene3D" id="3.30.920.50">
    <property type="entry name" value="Beta-1,3-glucanase, C-terminal domain"/>
    <property type="match status" value="1"/>
</dbReference>
<dbReference type="SMART" id="SM00606">
    <property type="entry name" value="CBD_IV"/>
    <property type="match status" value="1"/>
</dbReference>
<dbReference type="Pfam" id="PF03422">
    <property type="entry name" value="CBM_6"/>
    <property type="match status" value="1"/>
</dbReference>
<dbReference type="InterPro" id="IPR037176">
    <property type="entry name" value="Osmotin/thaumatin-like_sf"/>
</dbReference>
<dbReference type="Gene3D" id="2.60.110.10">
    <property type="entry name" value="Thaumatin"/>
    <property type="match status" value="1"/>
</dbReference>
<dbReference type="CDD" id="cd09214">
    <property type="entry name" value="GH64-like"/>
    <property type="match status" value="1"/>
</dbReference>
<dbReference type="Gene3D" id="2.60.20.10">
    <property type="entry name" value="Crystallins"/>
    <property type="match status" value="1"/>
</dbReference>
<sequence>MNFRYNNSMKVKNRATHIFCLGLLFLLGIVAQAQTLPYEITNNSIYPDNEIFVAIVGITDGHVWIDPVTGAVNRMDSTYNTVQGPVIDGNQGPGENGKYANCFRRLSDIPNKTVQIPKIAGCRIMVSFKSQLYLYFFGHSGAPSGYSAPNLTNPTDPNQGIKFELIELTFNDIGLWCNTSRVDSYQYPMGLEVWGDDFYKKVGELKKHDDILAQWQATVPNEFRSLLNTDEGTIHFPTKVEAFPKNFMDGYINDIWSKYANQELVFTSDAGIWRGKVQGGNQFVFNRDSDGQVATIPGKPTTIEAMEGSGVMASGQRWDLVVQSQMVAAITRHAIDLNVPSGVLQNFGDTSKYYQTWPYNWYSKFFHQTDISFESQTYTFAYDDVYDQSATIHTPNPRNVKITLGGLEGNSNPNPPTTEVATMYQHCSYGGYAIGLEEGTYTRGQLIGLGIGDDDISSVKVQSGYQATLYFDDNFTGTSIIKTGDTSCLVNDGFNDQVTSIIISKINGGESSQTIEAENHTSMLGVQNENCSEGGQNVGYIDTGDWMAYANINFPSSGNYHIEYRVASAVGGGTLSADINAGAIVLGQVNIPNTGGWQNWTTVSHTVTINAGTYSFGLYAASGGWNINWIKITKQSDARSFDEALIGNTKTIEEKISPLMIYPNPVDDFMYIAGLDFGAFELYDLNGKKLLEVQPNGGNIIKSDMSSLASGIYVYKVKGASQTHSGRVIKQ</sequence>
<evidence type="ECO:0000256" key="3">
    <source>
        <dbReference type="ARBA" id="ARBA00022737"/>
    </source>
</evidence>
<protein>
    <submittedName>
        <fullName evidence="7">Carbohydrate-binding protein</fullName>
    </submittedName>
</protein>
<dbReference type="InterPro" id="IPR026444">
    <property type="entry name" value="Secre_tail"/>
</dbReference>
<dbReference type="PROSITE" id="PS51175">
    <property type="entry name" value="CBM6"/>
    <property type="match status" value="1"/>
</dbReference>
<dbReference type="InterPro" id="IPR008979">
    <property type="entry name" value="Galactose-bd-like_sf"/>
</dbReference>
<dbReference type="Gene3D" id="2.60.120.260">
    <property type="entry name" value="Galactose-binding domain-like"/>
    <property type="match status" value="1"/>
</dbReference>
<name>A0A554VQ05_9FLAO</name>
<dbReference type="Pfam" id="PF16483">
    <property type="entry name" value="Glyco_hydro_64"/>
    <property type="match status" value="1"/>
</dbReference>
<evidence type="ECO:0000313" key="7">
    <source>
        <dbReference type="EMBL" id="TSE10559.1"/>
    </source>
</evidence>
<comment type="similarity">
    <text evidence="1">Belongs to the beta/gamma-crystallin family.</text>
</comment>
<keyword evidence="3" id="KW-0677">Repeat</keyword>
<feature type="domain" description="Beta/gamma crystallin 'Greek key'" evidence="4">
    <location>
        <begin position="419"/>
        <end position="463"/>
    </location>
</feature>
<dbReference type="InterPro" id="IPR032477">
    <property type="entry name" value="Glyco_hydro_64"/>
</dbReference>
<evidence type="ECO:0000259" key="4">
    <source>
        <dbReference type="PROSITE" id="PS50915"/>
    </source>
</evidence>
<dbReference type="OrthoDB" id="5513218at2"/>
<organism evidence="7 8">
    <name type="scientific">Aquimarina algiphila</name>
    <dbReference type="NCBI Taxonomy" id="2047982"/>
    <lineage>
        <taxon>Bacteria</taxon>
        <taxon>Pseudomonadati</taxon>
        <taxon>Bacteroidota</taxon>
        <taxon>Flavobacteriia</taxon>
        <taxon>Flavobacteriales</taxon>
        <taxon>Flavobacteriaceae</taxon>
        <taxon>Aquimarina</taxon>
    </lineage>
</organism>
<dbReference type="Pfam" id="PF18962">
    <property type="entry name" value="Por_Secre_tail"/>
    <property type="match status" value="1"/>
</dbReference>
<dbReference type="InterPro" id="IPR005084">
    <property type="entry name" value="CBM6"/>
</dbReference>
<evidence type="ECO:0000256" key="1">
    <source>
        <dbReference type="ARBA" id="ARBA00009646"/>
    </source>
</evidence>
<dbReference type="InterPro" id="IPR006584">
    <property type="entry name" value="Cellulose-bd_IV"/>
</dbReference>
<dbReference type="GO" id="GO:0030246">
    <property type="term" value="F:carbohydrate binding"/>
    <property type="evidence" value="ECO:0007669"/>
    <property type="project" value="InterPro"/>
</dbReference>
<dbReference type="PROSITE" id="PS50915">
    <property type="entry name" value="CRYSTALLIN_BETA_GAMMA"/>
    <property type="match status" value="1"/>
</dbReference>
<gene>
    <name evidence="7" type="ORF">FOF46_04490</name>
</gene>
<dbReference type="InterPro" id="IPR037398">
    <property type="entry name" value="Glyco_hydro_64_fam"/>
</dbReference>
<dbReference type="InterPro" id="IPR011024">
    <property type="entry name" value="G_crystallin-like"/>
</dbReference>